<dbReference type="CDD" id="cd00042">
    <property type="entry name" value="CY"/>
    <property type="match status" value="1"/>
</dbReference>
<dbReference type="RGD" id="1565109">
    <property type="gene designation" value="Cyssl1"/>
</dbReference>
<name>Q3MIE8_RAT</name>
<dbReference type="SMART" id="SM00043">
    <property type="entry name" value="CY"/>
    <property type="match status" value="1"/>
</dbReference>
<gene>
    <name evidence="6" type="primary">Cyssl1</name>
    <name evidence="5" type="synonym">LOC296235</name>
</gene>
<dbReference type="PANTHER" id="PTHR46186:SF6">
    <property type="entry name" value="CYSTATIN-C"/>
    <property type="match status" value="1"/>
</dbReference>
<dbReference type="CTD" id="296235"/>
<feature type="domain" description="Cystatin" evidence="4">
    <location>
        <begin position="29"/>
        <end position="142"/>
    </location>
</feature>
<evidence type="ECO:0000313" key="5">
    <source>
        <dbReference type="EMBL" id="AAI01873.1"/>
    </source>
</evidence>
<feature type="chain" id="PRO_5018525086" evidence="3">
    <location>
        <begin position="29"/>
        <end position="144"/>
    </location>
</feature>
<keyword evidence="2" id="KW-1015">Disulfide bond</keyword>
<dbReference type="Gene3D" id="3.10.450.10">
    <property type="match status" value="1"/>
</dbReference>
<evidence type="ECO:0000259" key="4">
    <source>
        <dbReference type="SMART" id="SM00043"/>
    </source>
</evidence>
<dbReference type="AlphaFoldDB" id="Q3MIE8"/>
<dbReference type="InterPro" id="IPR000010">
    <property type="entry name" value="Cystatin_dom"/>
</dbReference>
<dbReference type="GO" id="GO:0007431">
    <property type="term" value="P:salivary gland development"/>
    <property type="evidence" value="ECO:0007669"/>
    <property type="project" value="UniProtKB-ARBA"/>
</dbReference>
<dbReference type="GeneID" id="296235"/>
<dbReference type="PANTHER" id="PTHR46186">
    <property type="entry name" value="CYSTATIN"/>
    <property type="match status" value="1"/>
</dbReference>
<dbReference type="AGR" id="RGD:1565109"/>
<accession>Q3MIE8</accession>
<organism evidence="5">
    <name type="scientific">Rattus norvegicus</name>
    <name type="common">Rat</name>
    <dbReference type="NCBI Taxonomy" id="10116"/>
    <lineage>
        <taxon>Eukaryota</taxon>
        <taxon>Metazoa</taxon>
        <taxon>Chordata</taxon>
        <taxon>Craniata</taxon>
        <taxon>Vertebrata</taxon>
        <taxon>Euteleostomi</taxon>
        <taxon>Mammalia</taxon>
        <taxon>Eutheria</taxon>
        <taxon>Euarchontoglires</taxon>
        <taxon>Glires</taxon>
        <taxon>Rodentia</taxon>
        <taxon>Myomorpha</taxon>
        <taxon>Muroidea</taxon>
        <taxon>Muridae</taxon>
        <taxon>Murinae</taxon>
        <taxon>Rattus</taxon>
    </lineage>
</organism>
<dbReference type="FunFam" id="3.10.450.10:FF:000004">
    <property type="entry name" value="Cystatin C"/>
    <property type="match status" value="1"/>
</dbReference>
<evidence type="ECO:0000313" key="6">
    <source>
        <dbReference type="RGD" id="1565109"/>
    </source>
</evidence>
<proteinExistence type="evidence at transcript level"/>
<protein>
    <submittedName>
        <fullName evidence="5">Similar to Cystatin S (LM protein)</fullName>
    </submittedName>
</protein>
<dbReference type="GO" id="GO:0004869">
    <property type="term" value="F:cysteine-type endopeptidase inhibitor activity"/>
    <property type="evidence" value="ECO:0007669"/>
    <property type="project" value="InterPro"/>
</dbReference>
<evidence type="ECO:0000256" key="2">
    <source>
        <dbReference type="ARBA" id="ARBA00023157"/>
    </source>
</evidence>
<dbReference type="InterPro" id="IPR046350">
    <property type="entry name" value="Cystatin_sf"/>
</dbReference>
<dbReference type="EMBL" id="BC101872">
    <property type="protein sequence ID" value="AAI01873.1"/>
    <property type="molecule type" value="mRNA"/>
</dbReference>
<dbReference type="UCSC" id="RGD:1565109">
    <property type="organism name" value="rat"/>
</dbReference>
<comment type="similarity">
    <text evidence="1">Belongs to the cystatin family.</text>
</comment>
<evidence type="ECO:0000256" key="1">
    <source>
        <dbReference type="ARBA" id="ARBA00009403"/>
    </source>
</evidence>
<sequence length="144" mass="16155">MACLLYTQLFLLNTFILFLNLSLNPVLGQILAGIEKSIIEEEGALEALNFAVSEYNENNSDLYLSRVVEVKTVKTIQQQIEAGKTLLFDVILGKTACLKTQDDLSDCPLNEPTDLQEREFCSFEVHLPDWANAINLLSSICNRI</sequence>
<dbReference type="PhylomeDB" id="Q3MIE8"/>
<keyword evidence="3" id="KW-0732">Signal</keyword>
<dbReference type="GO" id="GO:0048678">
    <property type="term" value="P:response to axon injury"/>
    <property type="evidence" value="ECO:0007669"/>
    <property type="project" value="UniProtKB-ARBA"/>
</dbReference>
<evidence type="ECO:0000256" key="3">
    <source>
        <dbReference type="SAM" id="SignalP"/>
    </source>
</evidence>
<dbReference type="KEGG" id="rno:296235"/>
<reference evidence="5" key="1">
    <citation type="journal article" date="2004" name="Genome Res.">
        <title>The status, quality, and expansion of the NIH full-length cDNA project: the Mammalian Gene Collection (MGC).</title>
        <authorList>
            <consortium name="The MGC Project Team"/>
            <person name="Gerhard D.S."/>
            <person name="Wagner L."/>
            <person name="Feingold E.A."/>
            <person name="Shenmen C.M."/>
            <person name="Grouse L.H."/>
            <person name="Schuler G."/>
            <person name="Klein S.L."/>
            <person name="Old S."/>
            <person name="Rasooly R."/>
            <person name="Good P."/>
            <person name="Guyer M."/>
            <person name="Peck A.M."/>
            <person name="Derge J.G."/>
            <person name="Lipman D."/>
            <person name="Collins F.S."/>
            <person name="Jang W."/>
            <person name="Sherry S."/>
            <person name="Feolo M."/>
            <person name="Misquitta L."/>
            <person name="Lee E."/>
            <person name="Rotmistrovsky K."/>
            <person name="Greenhut S.F."/>
            <person name="Schaefer C.F."/>
            <person name="Buetow K."/>
            <person name="Bonner T.I."/>
            <person name="Haussler D."/>
            <person name="Kent J."/>
            <person name="Kiekhaus M."/>
            <person name="Furey T."/>
            <person name="Brent M."/>
            <person name="Prange C."/>
            <person name="Schreiber K."/>
            <person name="Shapiro N."/>
            <person name="Bhat N.K."/>
            <person name="Hopkins R.F."/>
            <person name="Hsie F."/>
            <person name="Driscoll T."/>
            <person name="Soares M.B."/>
            <person name="Casavant T.L."/>
            <person name="Scheetz T.E."/>
            <person name="Brown-stein M.J."/>
            <person name="Usdin T.B."/>
            <person name="Toshiyuki S."/>
            <person name="Carninci P."/>
            <person name="Piao Y."/>
            <person name="Dudekula D.B."/>
            <person name="Ko M.S."/>
            <person name="Kawakami K."/>
            <person name="Suzuki Y."/>
            <person name="Sugano S."/>
            <person name="Gruber C.E."/>
            <person name="Smith M.R."/>
            <person name="Simmons B."/>
            <person name="Moore T."/>
            <person name="Waterman R."/>
            <person name="Johnson S.L."/>
            <person name="Ruan Y."/>
            <person name="Wei C.L."/>
            <person name="Mathavan S."/>
            <person name="Gunaratne P.H."/>
            <person name="Wu J."/>
            <person name="Garcia A.M."/>
            <person name="Hulyk S.W."/>
            <person name="Fuh E."/>
            <person name="Yuan Y."/>
            <person name="Sneed A."/>
            <person name="Kowis C."/>
            <person name="Hodgson A."/>
            <person name="Muzny D.M."/>
            <person name="McPherson J."/>
            <person name="Gibbs R.A."/>
            <person name="Fahey J."/>
            <person name="Helton E."/>
            <person name="Ketteman M."/>
            <person name="Madan A."/>
            <person name="Rodrigues S."/>
            <person name="Sanchez A."/>
            <person name="Whiting M."/>
            <person name="Madari A."/>
            <person name="Young A.C."/>
            <person name="Wetherby K.D."/>
            <person name="Granite S.J."/>
            <person name="Kwong P.N."/>
            <person name="Brinkley C.P."/>
            <person name="Pearson R.L."/>
            <person name="Bouffard G.G."/>
            <person name="Blakesly R.W."/>
            <person name="Green E.D."/>
            <person name="Dickson M.C."/>
            <person name="Rodriguez A.C."/>
            <person name="Grimwood J."/>
            <person name="Schmutz J."/>
            <person name="Myers R.M."/>
            <person name="Butterfield Y.S."/>
            <person name="Griffith M."/>
            <person name="Griffith O.L."/>
            <person name="Krzywinski M.I."/>
            <person name="Liao N."/>
            <person name="Morin R."/>
            <person name="Morrin R."/>
            <person name="Palmquist D."/>
            <person name="Petrescu A.S."/>
            <person name="Skalska U."/>
            <person name="Smailus D.E."/>
            <person name="Stott J.M."/>
            <person name="Schnerch A."/>
            <person name="Schein J.E."/>
            <person name="Jones S.J."/>
            <person name="Holt R.A."/>
            <person name="Baross A."/>
            <person name="Marra M.A."/>
            <person name="Clifton S."/>
            <person name="Makowski K.A."/>
            <person name="Bosak S."/>
            <person name="Malek J."/>
        </authorList>
    </citation>
    <scope>NUCLEOTIDE SEQUENCE [LARGE SCALE MRNA]</scope>
    <source>
        <tissue evidence="5">Prostate</tissue>
    </source>
</reference>
<dbReference type="OrthoDB" id="9632677at2759"/>
<dbReference type="SUPFAM" id="SSF54403">
    <property type="entry name" value="Cystatin/monellin"/>
    <property type="match status" value="1"/>
</dbReference>
<dbReference type="RefSeq" id="NP_001032427.1">
    <property type="nucleotide sequence ID" value="NM_001037350.1"/>
</dbReference>
<dbReference type="Pfam" id="PF00031">
    <property type="entry name" value="Cystatin"/>
    <property type="match status" value="1"/>
</dbReference>
<feature type="signal peptide" evidence="3">
    <location>
        <begin position="1"/>
        <end position="28"/>
    </location>
</feature>